<dbReference type="RefSeq" id="WP_078229238.1">
    <property type="nucleotide sequence ID" value="NZ_CAIJDP010000062.1"/>
</dbReference>
<dbReference type="AlphaFoldDB" id="A0A6V6YVK7"/>
<dbReference type="Proteomes" id="UP000530060">
    <property type="component" value="Unassembled WGS sequence"/>
</dbReference>
<dbReference type="EMBL" id="CAIJDP010000062">
    <property type="protein sequence ID" value="CAD0003567.1"/>
    <property type="molecule type" value="Genomic_DNA"/>
</dbReference>
<evidence type="ECO:0000313" key="2">
    <source>
        <dbReference type="Proteomes" id="UP000530060"/>
    </source>
</evidence>
<accession>A0A6V6YVK7</accession>
<proteinExistence type="predicted"/>
<sequence length="151" mass="17856">MKNFKKKHSLLILLLLILAPYIGISQTYSTPVQMPTQQNAIIVNEIIEATHYKTYFVDYCLNKINETAFKEKWNEQKTMEITETINFRNFRDAVYNLFAFHDEIELETLLKTYQKDKIYQTTNIMTTNKALNINLDIYARDIVTGKYIRAK</sequence>
<protein>
    <submittedName>
        <fullName evidence="1">Uncharacterized protein</fullName>
    </submittedName>
</protein>
<evidence type="ECO:0000313" key="1">
    <source>
        <dbReference type="EMBL" id="CAD0003567.1"/>
    </source>
</evidence>
<name>A0A6V6YVK7_9FLAO</name>
<organism evidence="1 2">
    <name type="scientific">Flavobacterium salmonis</name>
    <dbReference type="NCBI Taxonomy" id="2654844"/>
    <lineage>
        <taxon>Bacteria</taxon>
        <taxon>Pseudomonadati</taxon>
        <taxon>Bacteroidota</taxon>
        <taxon>Flavobacteriia</taxon>
        <taxon>Flavobacteriales</taxon>
        <taxon>Flavobacteriaceae</taxon>
        <taxon>Flavobacterium</taxon>
    </lineage>
</organism>
<comment type="caution">
    <text evidence="1">The sequence shown here is derived from an EMBL/GenBank/DDBJ whole genome shotgun (WGS) entry which is preliminary data.</text>
</comment>
<gene>
    <name evidence="1" type="ORF">FLAT13_01773</name>
</gene>
<keyword evidence="2" id="KW-1185">Reference proteome</keyword>
<reference evidence="1 2" key="1">
    <citation type="submission" date="2020-06" db="EMBL/GenBank/DDBJ databases">
        <authorList>
            <person name="Criscuolo A."/>
        </authorList>
    </citation>
    <scope>NUCLEOTIDE SEQUENCE [LARGE SCALE GENOMIC DNA]</scope>
    <source>
        <strain evidence="2">CIP 111411</strain>
    </source>
</reference>